<proteinExistence type="predicted"/>
<dbReference type="InterPro" id="IPR014014">
    <property type="entry name" value="RNA_helicase_DEAD_Q_motif"/>
</dbReference>
<evidence type="ECO:0000256" key="4">
    <source>
        <dbReference type="ARBA" id="ARBA00022840"/>
    </source>
</evidence>
<keyword evidence="4" id="KW-0067">ATP-binding</keyword>
<dbReference type="Gene3D" id="3.40.50.300">
    <property type="entry name" value="P-loop containing nucleotide triphosphate hydrolases"/>
    <property type="match status" value="1"/>
</dbReference>
<reference evidence="10" key="1">
    <citation type="submission" date="2017-01" db="EMBL/GenBank/DDBJ databases">
        <authorList>
            <person name="Wang Y."/>
            <person name="White M."/>
            <person name="Kvist S."/>
            <person name="Moncalvo J.-M."/>
        </authorList>
    </citation>
    <scope>NUCLEOTIDE SEQUENCE [LARGE SCALE GENOMIC DNA]</scope>
    <source>
        <strain evidence="10">ID-206-W2</strain>
    </source>
</reference>
<evidence type="ECO:0000313" key="9">
    <source>
        <dbReference type="EMBL" id="OMJ20419.1"/>
    </source>
</evidence>
<dbReference type="PROSITE" id="PS51192">
    <property type="entry name" value="HELICASE_ATP_BIND_1"/>
    <property type="match status" value="1"/>
</dbReference>
<dbReference type="GO" id="GO:0016787">
    <property type="term" value="F:hydrolase activity"/>
    <property type="evidence" value="ECO:0007669"/>
    <property type="project" value="UniProtKB-KW"/>
</dbReference>
<dbReference type="InterPro" id="IPR027417">
    <property type="entry name" value="P-loop_NTPase"/>
</dbReference>
<keyword evidence="10" id="KW-1185">Reference proteome</keyword>
<sequence length="339" mass="38024">MKKSNNQFQNSKKLNSTNLSLGLGLGLGLNKGKKANLDNVNVFSSNEETKTFTDQNSSRDSFNNDDILAPINIKENLTVVQDDDPFESFMNEISTKADQDAKDMGKNANTLVDIYAEKDELEDYYDSLQERISNNDQIIQESPQIYSDSDEEVYKIAYMTDQHADRENIDTFSNKTIEPLKPIDHSKIIYPEIKKSFYKEHENILSMDSQTVDFVRNKDDISIHGNSYIKPCVSFAHFGLPGKLIDIISKKQFTEPTAIQKQAIPIALSGLDIVGIAKTGSGKTGAFIWPLIVHILGQPKTKAYVGPLGLILAPTRELVIQIYNESKLYCKPFGLRSKA</sequence>
<keyword evidence="5" id="KW-0694">RNA-binding</keyword>
<feature type="domain" description="Helicase ATP-binding" evidence="7">
    <location>
        <begin position="264"/>
        <end position="339"/>
    </location>
</feature>
<dbReference type="PANTHER" id="PTHR47959:SF13">
    <property type="entry name" value="ATP-DEPENDENT RNA HELICASE RHLE"/>
    <property type="match status" value="1"/>
</dbReference>
<comment type="caution">
    <text evidence="9">The sequence shown here is derived from an EMBL/GenBank/DDBJ whole genome shotgun (WGS) entry which is preliminary data.</text>
</comment>
<name>A0A1R1Y0S5_9FUNG</name>
<evidence type="ECO:0000256" key="3">
    <source>
        <dbReference type="ARBA" id="ARBA00022806"/>
    </source>
</evidence>
<dbReference type="Proteomes" id="UP000187429">
    <property type="component" value="Unassembled WGS sequence"/>
</dbReference>
<dbReference type="Pfam" id="PF00270">
    <property type="entry name" value="DEAD"/>
    <property type="match status" value="1"/>
</dbReference>
<keyword evidence="2" id="KW-0378">Hydrolase</keyword>
<dbReference type="GO" id="GO:0005524">
    <property type="term" value="F:ATP binding"/>
    <property type="evidence" value="ECO:0007669"/>
    <property type="project" value="UniProtKB-KW"/>
</dbReference>
<evidence type="ECO:0000313" key="10">
    <source>
        <dbReference type="Proteomes" id="UP000187429"/>
    </source>
</evidence>
<dbReference type="SUPFAM" id="SSF52540">
    <property type="entry name" value="P-loop containing nucleoside triphosphate hydrolases"/>
    <property type="match status" value="1"/>
</dbReference>
<feature type="domain" description="DEAD-box RNA helicase Q" evidence="8">
    <location>
        <begin position="233"/>
        <end position="261"/>
    </location>
</feature>
<dbReference type="EMBL" id="LSSM01002762">
    <property type="protein sequence ID" value="OMJ20419.1"/>
    <property type="molecule type" value="Genomic_DNA"/>
</dbReference>
<evidence type="ECO:0000256" key="5">
    <source>
        <dbReference type="ARBA" id="ARBA00022884"/>
    </source>
</evidence>
<dbReference type="OrthoDB" id="196131at2759"/>
<organism evidence="9 10">
    <name type="scientific">Smittium culicis</name>
    <dbReference type="NCBI Taxonomy" id="133412"/>
    <lineage>
        <taxon>Eukaryota</taxon>
        <taxon>Fungi</taxon>
        <taxon>Fungi incertae sedis</taxon>
        <taxon>Zoopagomycota</taxon>
        <taxon>Kickxellomycotina</taxon>
        <taxon>Harpellomycetes</taxon>
        <taxon>Harpellales</taxon>
        <taxon>Legeriomycetaceae</taxon>
        <taxon>Smittium</taxon>
    </lineage>
</organism>
<feature type="short sequence motif" description="Q motif" evidence="6">
    <location>
        <begin position="233"/>
        <end position="261"/>
    </location>
</feature>
<keyword evidence="3 9" id="KW-0347">Helicase</keyword>
<evidence type="ECO:0000259" key="8">
    <source>
        <dbReference type="PROSITE" id="PS51195"/>
    </source>
</evidence>
<dbReference type="PANTHER" id="PTHR47959">
    <property type="entry name" value="ATP-DEPENDENT RNA HELICASE RHLE-RELATED"/>
    <property type="match status" value="1"/>
</dbReference>
<dbReference type="InterPro" id="IPR050079">
    <property type="entry name" value="DEAD_box_RNA_helicase"/>
</dbReference>
<evidence type="ECO:0000256" key="6">
    <source>
        <dbReference type="PROSITE-ProRule" id="PRU00552"/>
    </source>
</evidence>
<dbReference type="AlphaFoldDB" id="A0A1R1Y0S5"/>
<dbReference type="GO" id="GO:0003724">
    <property type="term" value="F:RNA helicase activity"/>
    <property type="evidence" value="ECO:0007669"/>
    <property type="project" value="InterPro"/>
</dbReference>
<accession>A0A1R1Y0S5</accession>
<evidence type="ECO:0000256" key="1">
    <source>
        <dbReference type="ARBA" id="ARBA00022741"/>
    </source>
</evidence>
<dbReference type="GO" id="GO:0005829">
    <property type="term" value="C:cytosol"/>
    <property type="evidence" value="ECO:0007669"/>
    <property type="project" value="TreeGrafter"/>
</dbReference>
<keyword evidence="1" id="KW-0547">Nucleotide-binding</keyword>
<dbReference type="InterPro" id="IPR011545">
    <property type="entry name" value="DEAD/DEAH_box_helicase_dom"/>
</dbReference>
<protein>
    <submittedName>
        <fullName evidence="9">ATP-dependent RNA helicase DDX42</fullName>
    </submittedName>
</protein>
<dbReference type="GO" id="GO:0003723">
    <property type="term" value="F:RNA binding"/>
    <property type="evidence" value="ECO:0007669"/>
    <property type="project" value="UniProtKB-KW"/>
</dbReference>
<dbReference type="InterPro" id="IPR014001">
    <property type="entry name" value="Helicase_ATP-bd"/>
</dbReference>
<gene>
    <name evidence="9" type="ORF">AYI69_g6214</name>
</gene>
<evidence type="ECO:0000256" key="2">
    <source>
        <dbReference type="ARBA" id="ARBA00022801"/>
    </source>
</evidence>
<dbReference type="PROSITE" id="PS51195">
    <property type="entry name" value="Q_MOTIF"/>
    <property type="match status" value="1"/>
</dbReference>
<evidence type="ECO:0000259" key="7">
    <source>
        <dbReference type="PROSITE" id="PS51192"/>
    </source>
</evidence>